<organism evidence="1 2">
    <name type="scientific">Thelohanellus kitauei</name>
    <name type="common">Myxosporean</name>
    <dbReference type="NCBI Taxonomy" id="669202"/>
    <lineage>
        <taxon>Eukaryota</taxon>
        <taxon>Metazoa</taxon>
        <taxon>Cnidaria</taxon>
        <taxon>Myxozoa</taxon>
        <taxon>Myxosporea</taxon>
        <taxon>Bivalvulida</taxon>
        <taxon>Platysporina</taxon>
        <taxon>Myxobolidae</taxon>
        <taxon>Thelohanellus</taxon>
    </lineage>
</organism>
<name>A0A0C2M9Z7_THEKT</name>
<evidence type="ECO:0000313" key="2">
    <source>
        <dbReference type="Proteomes" id="UP000031668"/>
    </source>
</evidence>
<dbReference type="AlphaFoldDB" id="A0A0C2M9Z7"/>
<comment type="caution">
    <text evidence="1">The sequence shown here is derived from an EMBL/GenBank/DDBJ whole genome shotgun (WGS) entry which is preliminary data.</text>
</comment>
<evidence type="ECO:0000313" key="1">
    <source>
        <dbReference type="EMBL" id="KII63835.1"/>
    </source>
</evidence>
<dbReference type="Proteomes" id="UP000031668">
    <property type="component" value="Unassembled WGS sequence"/>
</dbReference>
<protein>
    <submittedName>
        <fullName evidence="1">Uncharacterized protein</fullName>
    </submittedName>
</protein>
<gene>
    <name evidence="1" type="ORF">RF11_10357</name>
</gene>
<keyword evidence="2" id="KW-1185">Reference proteome</keyword>
<proteinExistence type="predicted"/>
<sequence length="196" mass="21932">MSLTHLNIPLAAEFCVIVVEIFGRSRSRRIHRHMLALYGVPACRLRTDSLKNQYVLTYADLPDFPLSQHGESTSRGRRLPRVIYSPGEGKEIYSKLVANLPEVEKAVNAVVCRTGFKIYRAAGEKRESVATVPWIMARRELICLVTLCRGLNLCTKVVARGAESVKPPSVESSTTYATLKKRANIVVLNGLRDFFL</sequence>
<accession>A0A0C2M9Z7</accession>
<reference evidence="1 2" key="1">
    <citation type="journal article" date="2014" name="Genome Biol. Evol.">
        <title>The genome of the myxosporean Thelohanellus kitauei shows adaptations to nutrient acquisition within its fish host.</title>
        <authorList>
            <person name="Yang Y."/>
            <person name="Xiong J."/>
            <person name="Zhou Z."/>
            <person name="Huo F."/>
            <person name="Miao W."/>
            <person name="Ran C."/>
            <person name="Liu Y."/>
            <person name="Zhang J."/>
            <person name="Feng J."/>
            <person name="Wang M."/>
            <person name="Wang M."/>
            <person name="Wang L."/>
            <person name="Yao B."/>
        </authorList>
    </citation>
    <scope>NUCLEOTIDE SEQUENCE [LARGE SCALE GENOMIC DNA]</scope>
    <source>
        <strain evidence="1">Wuqing</strain>
    </source>
</reference>
<dbReference type="EMBL" id="JWZT01004577">
    <property type="protein sequence ID" value="KII63835.1"/>
    <property type="molecule type" value="Genomic_DNA"/>
</dbReference>